<comment type="caution">
    <text evidence="4">The sequence shown here is derived from an EMBL/GenBank/DDBJ whole genome shotgun (WGS) entry which is preliminary data.</text>
</comment>
<evidence type="ECO:0000313" key="4">
    <source>
        <dbReference type="EMBL" id="MFD2834396.1"/>
    </source>
</evidence>
<accession>A0ABW5X5P9</accession>
<keyword evidence="4" id="KW-0378">Hydrolase</keyword>
<protein>
    <submittedName>
        <fullName evidence="4">Acyl-CoA thioesterase</fullName>
        <ecNumber evidence="4">3.1.2.-</ecNumber>
    </submittedName>
</protein>
<dbReference type="GO" id="GO:0016787">
    <property type="term" value="F:hydrolase activity"/>
    <property type="evidence" value="ECO:0007669"/>
    <property type="project" value="UniProtKB-KW"/>
</dbReference>
<sequence>MEVNPDIYEKTLTVEKSHLDNQQHVNNVQFVQWVQDVAEEDWESRATEEQKKDFFWIVVKHEIDYKKQAFLTDQLSMQTYVDETTHVTSQRHVIIKNIENGQVILEAKTIWCLMHAGTKKPAKISAEMISLFQK</sequence>
<dbReference type="InterPro" id="IPR029069">
    <property type="entry name" value="HotDog_dom_sf"/>
</dbReference>
<comment type="similarity">
    <text evidence="1">Belongs to the acyl-ACP thioesterase family.</text>
</comment>
<reference evidence="5" key="1">
    <citation type="journal article" date="2019" name="Int. J. Syst. Evol. Microbiol.">
        <title>The Global Catalogue of Microorganisms (GCM) 10K type strain sequencing project: providing services to taxonomists for standard genome sequencing and annotation.</title>
        <authorList>
            <consortium name="The Broad Institute Genomics Platform"/>
            <consortium name="The Broad Institute Genome Sequencing Center for Infectious Disease"/>
            <person name="Wu L."/>
            <person name="Ma J."/>
        </authorList>
    </citation>
    <scope>NUCLEOTIDE SEQUENCE [LARGE SCALE GENOMIC DNA]</scope>
    <source>
        <strain evidence="5">KCTC 52925</strain>
    </source>
</reference>
<evidence type="ECO:0000259" key="3">
    <source>
        <dbReference type="Pfam" id="PF01643"/>
    </source>
</evidence>
<dbReference type="InterPro" id="IPR045023">
    <property type="entry name" value="FATA/B"/>
</dbReference>
<dbReference type="EMBL" id="JBHUOJ010000032">
    <property type="protein sequence ID" value="MFD2834396.1"/>
    <property type="molecule type" value="Genomic_DNA"/>
</dbReference>
<dbReference type="CDD" id="cd00586">
    <property type="entry name" value="4HBT"/>
    <property type="match status" value="1"/>
</dbReference>
<keyword evidence="5" id="KW-1185">Reference proteome</keyword>
<evidence type="ECO:0000256" key="2">
    <source>
        <dbReference type="ARBA" id="ARBA00022946"/>
    </source>
</evidence>
<proteinExistence type="inferred from homology"/>
<dbReference type="SUPFAM" id="SSF54637">
    <property type="entry name" value="Thioesterase/thiol ester dehydrase-isomerase"/>
    <property type="match status" value="1"/>
</dbReference>
<dbReference type="Pfam" id="PF01643">
    <property type="entry name" value="Acyl-ACP_TE"/>
    <property type="match status" value="1"/>
</dbReference>
<feature type="domain" description="Acyl-ACP thioesterase N-terminal hotdog" evidence="3">
    <location>
        <begin position="7"/>
        <end position="131"/>
    </location>
</feature>
<dbReference type="PANTHER" id="PTHR31727">
    <property type="entry name" value="OLEOYL-ACYL CARRIER PROTEIN THIOESTERASE 1, CHLOROPLASTIC"/>
    <property type="match status" value="1"/>
</dbReference>
<dbReference type="EC" id="3.1.2.-" evidence="4"/>
<dbReference type="Proteomes" id="UP001597438">
    <property type="component" value="Unassembled WGS sequence"/>
</dbReference>
<dbReference type="InterPro" id="IPR002864">
    <property type="entry name" value="Acyl-ACP_thioesterase_NHD"/>
</dbReference>
<evidence type="ECO:0000256" key="1">
    <source>
        <dbReference type="ARBA" id="ARBA00006500"/>
    </source>
</evidence>
<evidence type="ECO:0000313" key="5">
    <source>
        <dbReference type="Proteomes" id="UP001597438"/>
    </source>
</evidence>
<dbReference type="Gene3D" id="3.10.129.10">
    <property type="entry name" value="Hotdog Thioesterase"/>
    <property type="match status" value="1"/>
</dbReference>
<name>A0ABW5X5P9_9FLAO</name>
<dbReference type="RefSeq" id="WP_251738977.1">
    <property type="nucleotide sequence ID" value="NZ_JBHUOJ010000032.1"/>
</dbReference>
<gene>
    <name evidence="4" type="ORF">ACFSYS_13975</name>
</gene>
<organism evidence="4 5">
    <name type="scientific">Christiangramia antarctica</name>
    <dbReference type="NCBI Taxonomy" id="2058158"/>
    <lineage>
        <taxon>Bacteria</taxon>
        <taxon>Pseudomonadati</taxon>
        <taxon>Bacteroidota</taxon>
        <taxon>Flavobacteriia</taxon>
        <taxon>Flavobacteriales</taxon>
        <taxon>Flavobacteriaceae</taxon>
        <taxon>Christiangramia</taxon>
    </lineage>
</organism>
<keyword evidence="2" id="KW-0809">Transit peptide</keyword>
<dbReference type="PANTHER" id="PTHR31727:SF6">
    <property type="entry name" value="OLEOYL-ACYL CARRIER PROTEIN THIOESTERASE 1, CHLOROPLASTIC"/>
    <property type="match status" value="1"/>
</dbReference>